<accession>A0A9W9Z553</accession>
<keyword evidence="12" id="KW-1185">Reference proteome</keyword>
<dbReference type="Gene3D" id="3.40.630.30">
    <property type="match status" value="1"/>
</dbReference>
<dbReference type="GO" id="GO:0031509">
    <property type="term" value="P:subtelomeric heterochromatin formation"/>
    <property type="evidence" value="ECO:0007669"/>
    <property type="project" value="InterPro"/>
</dbReference>
<proteinExistence type="inferred from homology"/>
<dbReference type="CDD" id="cd04301">
    <property type="entry name" value="NAT_SF"/>
    <property type="match status" value="1"/>
</dbReference>
<evidence type="ECO:0000256" key="3">
    <source>
        <dbReference type="ARBA" id="ARBA00021268"/>
    </source>
</evidence>
<keyword evidence="11" id="KW-0012">Acyltransferase</keyword>
<dbReference type="Pfam" id="PF10394">
    <property type="entry name" value="Hat1_N"/>
    <property type="match status" value="1"/>
</dbReference>
<keyword evidence="4" id="KW-0227">DNA damage</keyword>
<comment type="catalytic activity">
    <reaction evidence="7">
        <text>L-lysyl-[protein] + acetyl-CoA = N(6)-acetyl-L-lysyl-[protein] + CoA + H(+)</text>
        <dbReference type="Rhea" id="RHEA:45948"/>
        <dbReference type="Rhea" id="RHEA-COMP:9752"/>
        <dbReference type="Rhea" id="RHEA-COMP:10731"/>
        <dbReference type="ChEBI" id="CHEBI:15378"/>
        <dbReference type="ChEBI" id="CHEBI:29969"/>
        <dbReference type="ChEBI" id="CHEBI:57287"/>
        <dbReference type="ChEBI" id="CHEBI:57288"/>
        <dbReference type="ChEBI" id="CHEBI:61930"/>
        <dbReference type="EC" id="2.3.1.48"/>
    </reaction>
</comment>
<evidence type="ECO:0000256" key="2">
    <source>
        <dbReference type="ARBA" id="ARBA00010543"/>
    </source>
</evidence>
<keyword evidence="5" id="KW-0234">DNA repair</keyword>
<keyword evidence="6" id="KW-0539">Nucleus</keyword>
<dbReference type="EMBL" id="MU826826">
    <property type="protein sequence ID" value="KAJ7375421.1"/>
    <property type="molecule type" value="Genomic_DNA"/>
</dbReference>
<keyword evidence="11" id="KW-0808">Transferase</keyword>
<dbReference type="GO" id="GO:0005634">
    <property type="term" value="C:nucleus"/>
    <property type="evidence" value="ECO:0007669"/>
    <property type="project" value="UniProtKB-SubCell"/>
</dbReference>
<evidence type="ECO:0000313" key="12">
    <source>
        <dbReference type="Proteomes" id="UP001163046"/>
    </source>
</evidence>
<dbReference type="InterPro" id="IPR000182">
    <property type="entry name" value="GNAT_dom"/>
</dbReference>
<feature type="domain" description="Histone acetyltransferase type B catalytic subunit C-terminal" evidence="10">
    <location>
        <begin position="229"/>
        <end position="268"/>
    </location>
</feature>
<dbReference type="PANTHER" id="PTHR12046">
    <property type="entry name" value="HISTONE ACETYLTRANSFERASE TYPE B CATALYTIC SUBUNIT"/>
    <property type="match status" value="1"/>
</dbReference>
<dbReference type="Gene3D" id="1.10.10.390">
    <property type="match status" value="1"/>
</dbReference>
<dbReference type="InterPro" id="IPR017380">
    <property type="entry name" value="Hist_AcTrfase_B-typ_cat-su"/>
</dbReference>
<reference evidence="11" key="1">
    <citation type="submission" date="2023-01" db="EMBL/GenBank/DDBJ databases">
        <title>Genome assembly of the deep-sea coral Lophelia pertusa.</title>
        <authorList>
            <person name="Herrera S."/>
            <person name="Cordes E."/>
        </authorList>
    </citation>
    <scope>NUCLEOTIDE SEQUENCE</scope>
    <source>
        <strain evidence="11">USNM1676648</strain>
        <tissue evidence="11">Polyp</tissue>
    </source>
</reference>
<dbReference type="OrthoDB" id="10253098at2759"/>
<dbReference type="SUPFAM" id="SSF55729">
    <property type="entry name" value="Acyl-CoA N-acyltransferases (Nat)"/>
    <property type="match status" value="1"/>
</dbReference>
<evidence type="ECO:0000256" key="5">
    <source>
        <dbReference type="ARBA" id="ARBA00023204"/>
    </source>
</evidence>
<organism evidence="11 12">
    <name type="scientific">Desmophyllum pertusum</name>
    <dbReference type="NCBI Taxonomy" id="174260"/>
    <lineage>
        <taxon>Eukaryota</taxon>
        <taxon>Metazoa</taxon>
        <taxon>Cnidaria</taxon>
        <taxon>Anthozoa</taxon>
        <taxon>Hexacorallia</taxon>
        <taxon>Scleractinia</taxon>
        <taxon>Caryophylliina</taxon>
        <taxon>Caryophylliidae</taxon>
        <taxon>Desmophyllum</taxon>
    </lineage>
</organism>
<evidence type="ECO:0000313" key="11">
    <source>
        <dbReference type="EMBL" id="KAJ7375421.1"/>
    </source>
</evidence>
<feature type="domain" description="Histone acetyl transferase HAT1 N-terminal" evidence="9">
    <location>
        <begin position="55"/>
        <end position="130"/>
    </location>
</feature>
<dbReference type="GO" id="GO:0000781">
    <property type="term" value="C:chromosome, telomeric region"/>
    <property type="evidence" value="ECO:0007669"/>
    <property type="project" value="GOC"/>
</dbReference>
<gene>
    <name evidence="11" type="primary">HAT1</name>
    <name evidence="11" type="ORF">OS493_002185</name>
</gene>
<evidence type="ECO:0000259" key="8">
    <source>
        <dbReference type="Pfam" id="PF00583"/>
    </source>
</evidence>
<evidence type="ECO:0000256" key="6">
    <source>
        <dbReference type="ARBA" id="ARBA00023242"/>
    </source>
</evidence>
<protein>
    <recommendedName>
        <fullName evidence="3">Histone acetyltransferase type B catalytic subunit</fullName>
    </recommendedName>
</protein>
<dbReference type="Proteomes" id="UP001163046">
    <property type="component" value="Unassembled WGS sequence"/>
</dbReference>
<comment type="similarity">
    <text evidence="2">Belongs to the HAT1 family.</text>
</comment>
<dbReference type="AlphaFoldDB" id="A0A9W9Z553"/>
<dbReference type="GO" id="GO:0006281">
    <property type="term" value="P:DNA repair"/>
    <property type="evidence" value="ECO:0007669"/>
    <property type="project" value="UniProtKB-KW"/>
</dbReference>
<evidence type="ECO:0000259" key="9">
    <source>
        <dbReference type="Pfam" id="PF10394"/>
    </source>
</evidence>
<dbReference type="Pfam" id="PF21183">
    <property type="entry name" value="HAT1_C"/>
    <property type="match status" value="1"/>
</dbReference>
<comment type="caution">
    <text evidence="11">The sequence shown here is derived from an EMBL/GenBank/DDBJ whole genome shotgun (WGS) entry which is preliminary data.</text>
</comment>
<dbReference type="InterPro" id="IPR013523">
    <property type="entry name" value="Hist_AcTrfase_HAT1_C"/>
</dbReference>
<dbReference type="Pfam" id="PF00583">
    <property type="entry name" value="Acetyltransf_1"/>
    <property type="match status" value="1"/>
</dbReference>
<dbReference type="GO" id="GO:0042393">
    <property type="term" value="F:histone binding"/>
    <property type="evidence" value="ECO:0007669"/>
    <property type="project" value="InterPro"/>
</dbReference>
<evidence type="ECO:0000256" key="7">
    <source>
        <dbReference type="ARBA" id="ARBA00048017"/>
    </source>
</evidence>
<evidence type="ECO:0000256" key="4">
    <source>
        <dbReference type="ARBA" id="ARBA00022763"/>
    </source>
</evidence>
<name>A0A9W9Z553_9CNID</name>
<dbReference type="InterPro" id="IPR016181">
    <property type="entry name" value="Acyl_CoA_acyltransferase"/>
</dbReference>
<dbReference type="InterPro" id="IPR048776">
    <property type="entry name" value="HAT1_C"/>
</dbReference>
<feature type="domain" description="N-acetyltransferase" evidence="8">
    <location>
        <begin position="139"/>
        <end position="207"/>
    </location>
</feature>
<comment type="subcellular location">
    <subcellularLocation>
        <location evidence="1">Nucleus</location>
    </subcellularLocation>
</comment>
<dbReference type="InterPro" id="IPR019467">
    <property type="entry name" value="Hat1_N"/>
</dbReference>
<evidence type="ECO:0000259" key="10">
    <source>
        <dbReference type="Pfam" id="PF21183"/>
    </source>
</evidence>
<dbReference type="GO" id="GO:0004402">
    <property type="term" value="F:histone acetyltransferase activity"/>
    <property type="evidence" value="ECO:0007669"/>
    <property type="project" value="InterPro"/>
</dbReference>
<evidence type="ECO:0000256" key="1">
    <source>
        <dbReference type="ARBA" id="ARBA00004123"/>
    </source>
</evidence>
<sequence length="348" mass="41238">MDVPLVEQALARYKCDANTAVCFKLVQCENDVFDKGKEFHPIFFTSVLWRQPDPVLSVIAERYPVAGCLTNLDEFIARLPDEAKFRPMGDLLHSYKQNDVEYEIYKGDVTTPRLMDYHERLQTFLLWFVDASSYIDTDDEKWHYFLLFEKRKEAGETRYSIAGYITVYQYYAYPDKIRPRVSQMLVLPPFQKQGHGAQLLQTVHRFYIKDPQVLDITVEDPSYDFIRLRDYIDALDCSKLSEFTPENLRNGFSDKMRQCRRVYEILRLRVTDLSNAEEYKSYRLDVKQRLNIPFQKEKADMEKLMLILKPEEVSATLQTPHERMQHLEQVYQELESHYKKTIERIAAS</sequence>